<evidence type="ECO:0000313" key="2">
    <source>
        <dbReference type="EMBL" id="KXV60504.1"/>
    </source>
</evidence>
<proteinExistence type="predicted"/>
<dbReference type="PANTHER" id="PTHR33627:SF1">
    <property type="entry name" value="TRANSPOSASE"/>
    <property type="match status" value="1"/>
</dbReference>
<dbReference type="InterPro" id="IPR039365">
    <property type="entry name" value="IS701-like"/>
</dbReference>
<accession>A0A149U4U9</accession>
<reference evidence="2 3" key="1">
    <citation type="submission" date="2015-06" db="EMBL/GenBank/DDBJ databases">
        <title>Improved classification and identification of acetic acid bacteria using matrix-assisted laser desorption/ionization time-of-flight mass spectrometry; Gluconobacter nephelii and Gluconobacter uchimurae are later heterotypic synonyms of Gluconobacter japonicus and Gluconobacter oxydans, respectively.</title>
        <authorList>
            <person name="Li L."/>
            <person name="Cleenwerck I."/>
            <person name="De Vuyst L."/>
            <person name="Vandamme P."/>
        </authorList>
    </citation>
    <scope>NUCLEOTIDE SEQUENCE [LARGE SCALE GENOMIC DNA]</scope>
    <source>
        <strain evidence="2 3">LMG 23690</strain>
    </source>
</reference>
<organism evidence="2 3">
    <name type="scientific">Acetobacter senegalensis</name>
    <dbReference type="NCBI Taxonomy" id="446692"/>
    <lineage>
        <taxon>Bacteria</taxon>
        <taxon>Pseudomonadati</taxon>
        <taxon>Pseudomonadota</taxon>
        <taxon>Alphaproteobacteria</taxon>
        <taxon>Acetobacterales</taxon>
        <taxon>Acetobacteraceae</taxon>
        <taxon>Acetobacter</taxon>
    </lineage>
</organism>
<dbReference type="Proteomes" id="UP000075360">
    <property type="component" value="Unassembled WGS sequence"/>
</dbReference>
<evidence type="ECO:0000313" key="3">
    <source>
        <dbReference type="Proteomes" id="UP000075360"/>
    </source>
</evidence>
<feature type="non-terminal residue" evidence="2">
    <location>
        <position position="220"/>
    </location>
</feature>
<name>A0A149U4U9_9PROT</name>
<sequence>MIQDMMNGGASVEETLKLWARSLRSAKDRMAPLFTQKRVVDSACAFLDILIGNEPRKTGWIRAEAAGDPGPWRQQALLGRGHWDADALRGVVRDYVIEHLGTEEGVQVIDETGFLKKGQASCGVGRQYTGSAGKITNCQIGVFGAYVSERGHAFIDRALYLPKDWTSKPERLKQAHVPDEVVFATKPALASMIIERSIEAGVPFRWVAADGGFNRSSQHL</sequence>
<dbReference type="PATRIC" id="fig|446692.4.peg.3666"/>
<dbReference type="OrthoDB" id="583339at2"/>
<dbReference type="EMBL" id="LHZU01000113">
    <property type="protein sequence ID" value="KXV60504.1"/>
    <property type="molecule type" value="Genomic_DNA"/>
</dbReference>
<protein>
    <submittedName>
        <fullName evidence="2">Transposase</fullName>
    </submittedName>
</protein>
<dbReference type="InterPro" id="IPR038721">
    <property type="entry name" value="IS701-like_DDE_dom"/>
</dbReference>
<dbReference type="RefSeq" id="WP_156478936.1">
    <property type="nucleotide sequence ID" value="NZ_LHZU01000113.1"/>
</dbReference>
<dbReference type="AlphaFoldDB" id="A0A149U4U9"/>
<comment type="caution">
    <text evidence="2">The sequence shown here is derived from an EMBL/GenBank/DDBJ whole genome shotgun (WGS) entry which is preliminary data.</text>
</comment>
<dbReference type="NCBIfam" id="NF033540">
    <property type="entry name" value="transpos_IS701"/>
    <property type="match status" value="1"/>
</dbReference>
<evidence type="ECO:0000259" key="1">
    <source>
        <dbReference type="Pfam" id="PF13546"/>
    </source>
</evidence>
<gene>
    <name evidence="2" type="ORF">AD948_04960</name>
</gene>
<dbReference type="Pfam" id="PF13546">
    <property type="entry name" value="DDE_5"/>
    <property type="match status" value="1"/>
</dbReference>
<feature type="domain" description="Transposase IS701-like DDE" evidence="1">
    <location>
        <begin position="73"/>
        <end position="214"/>
    </location>
</feature>
<dbReference type="PANTHER" id="PTHR33627">
    <property type="entry name" value="TRANSPOSASE"/>
    <property type="match status" value="1"/>
</dbReference>